<comment type="function">
    <text evidence="1">Decomposes hydrogen peroxide into water and oxygen; serves to protect cells from the toxic effects of hydrogen peroxide.</text>
</comment>
<dbReference type="RefSeq" id="WP_340338348.1">
    <property type="nucleotide sequence ID" value="NZ_JBBKZS010000015.1"/>
</dbReference>
<keyword evidence="6" id="KW-0479">Metal-binding</keyword>
<keyword evidence="8" id="KW-0408">Iron</keyword>
<evidence type="ECO:0000313" key="10">
    <source>
        <dbReference type="EMBL" id="MEJ8858287.1"/>
    </source>
</evidence>
<evidence type="ECO:0000259" key="9">
    <source>
        <dbReference type="SMART" id="SM01060"/>
    </source>
</evidence>
<keyword evidence="4 10" id="KW-0575">Peroxidase</keyword>
<dbReference type="PRINTS" id="PR00067">
    <property type="entry name" value="CATALASE"/>
</dbReference>
<dbReference type="EC" id="1.11.1.6" evidence="3"/>
<protein>
    <recommendedName>
        <fullName evidence="3">catalase</fullName>
        <ecNumber evidence="3">1.11.1.6</ecNumber>
    </recommendedName>
</protein>
<gene>
    <name evidence="10" type="ORF">WKW79_27210</name>
</gene>
<evidence type="ECO:0000256" key="5">
    <source>
        <dbReference type="ARBA" id="ARBA00022617"/>
    </source>
</evidence>
<name>A0ABU8XEK0_9BURK</name>
<dbReference type="InterPro" id="IPR020835">
    <property type="entry name" value="Catalase_sf"/>
</dbReference>
<dbReference type="SMART" id="SM01060">
    <property type="entry name" value="Catalase"/>
    <property type="match status" value="1"/>
</dbReference>
<reference evidence="10 11" key="1">
    <citation type="submission" date="2024-03" db="EMBL/GenBank/DDBJ databases">
        <title>Novel species of the genus Variovorax.</title>
        <authorList>
            <person name="Liu Q."/>
            <person name="Xin Y.-H."/>
        </authorList>
    </citation>
    <scope>NUCLEOTIDE SEQUENCE [LARGE SCALE GENOMIC DNA]</scope>
    <source>
        <strain evidence="10 11">KACC 18901</strain>
    </source>
</reference>
<feature type="domain" description="Catalase core" evidence="9">
    <location>
        <begin position="3"/>
        <end position="364"/>
    </location>
</feature>
<evidence type="ECO:0000256" key="2">
    <source>
        <dbReference type="ARBA" id="ARBA00005329"/>
    </source>
</evidence>
<keyword evidence="11" id="KW-1185">Reference proteome</keyword>
<dbReference type="SUPFAM" id="SSF56634">
    <property type="entry name" value="Heme-dependent catalase-like"/>
    <property type="match status" value="1"/>
</dbReference>
<evidence type="ECO:0000313" key="11">
    <source>
        <dbReference type="Proteomes" id="UP001367030"/>
    </source>
</evidence>
<proteinExistence type="inferred from homology"/>
<evidence type="ECO:0000256" key="8">
    <source>
        <dbReference type="ARBA" id="ARBA00023004"/>
    </source>
</evidence>
<evidence type="ECO:0000256" key="4">
    <source>
        <dbReference type="ARBA" id="ARBA00022559"/>
    </source>
</evidence>
<dbReference type="InterPro" id="IPR018028">
    <property type="entry name" value="Catalase"/>
</dbReference>
<keyword evidence="7 10" id="KW-0560">Oxidoreductase</keyword>
<evidence type="ECO:0000256" key="6">
    <source>
        <dbReference type="ARBA" id="ARBA00022723"/>
    </source>
</evidence>
<dbReference type="Gene3D" id="2.40.180.10">
    <property type="entry name" value="Catalase core domain"/>
    <property type="match status" value="1"/>
</dbReference>
<dbReference type="InterPro" id="IPR011614">
    <property type="entry name" value="Catalase_core"/>
</dbReference>
<dbReference type="Proteomes" id="UP001367030">
    <property type="component" value="Unassembled WGS sequence"/>
</dbReference>
<evidence type="ECO:0000256" key="1">
    <source>
        <dbReference type="ARBA" id="ARBA00002974"/>
    </source>
</evidence>
<dbReference type="PANTHER" id="PTHR11465">
    <property type="entry name" value="CATALASE"/>
    <property type="match status" value="1"/>
</dbReference>
<dbReference type="GO" id="GO:0004096">
    <property type="term" value="F:catalase activity"/>
    <property type="evidence" value="ECO:0007669"/>
    <property type="project" value="UniProtKB-EC"/>
</dbReference>
<dbReference type="EMBL" id="JBBKZS010000015">
    <property type="protein sequence ID" value="MEJ8858287.1"/>
    <property type="molecule type" value="Genomic_DNA"/>
</dbReference>
<evidence type="ECO:0000256" key="3">
    <source>
        <dbReference type="ARBA" id="ARBA00012314"/>
    </source>
</evidence>
<dbReference type="PROSITE" id="PS51402">
    <property type="entry name" value="CATALASE_3"/>
    <property type="match status" value="1"/>
</dbReference>
<evidence type="ECO:0000256" key="7">
    <source>
        <dbReference type="ARBA" id="ARBA00023002"/>
    </source>
</evidence>
<dbReference type="Pfam" id="PF00199">
    <property type="entry name" value="Catalase"/>
    <property type="match status" value="2"/>
</dbReference>
<keyword evidence="5" id="KW-0349">Heme</keyword>
<comment type="caution">
    <text evidence="10">The sequence shown here is derived from an EMBL/GenBank/DDBJ whole genome shotgun (WGS) entry which is preliminary data.</text>
</comment>
<organism evidence="10 11">
    <name type="scientific">Variovorax robiniae</name>
    <dbReference type="NCBI Taxonomy" id="1836199"/>
    <lineage>
        <taxon>Bacteria</taxon>
        <taxon>Pseudomonadati</taxon>
        <taxon>Pseudomonadota</taxon>
        <taxon>Betaproteobacteria</taxon>
        <taxon>Burkholderiales</taxon>
        <taxon>Comamonadaceae</taxon>
        <taxon>Variovorax</taxon>
    </lineage>
</organism>
<accession>A0ABU8XEK0</accession>
<comment type="similarity">
    <text evidence="2">Belongs to the catalase family.</text>
</comment>
<dbReference type="PANTHER" id="PTHR11465:SF9">
    <property type="entry name" value="CATALASE"/>
    <property type="match status" value="1"/>
</dbReference>
<sequence length="364" mass="39682">MQHEITAAQMLDAFKEDAPGHVADTRWAHTHGLGVMGHFVASEVARDFCIAGQFQGHPVAVTARFSNGSSDPQRHDERPDTRGLAVKFHITDSIDHDLLSMTMNVFGARTREEFLGVSKAFIPKPVEEESWFRRNILDPLMLRSPLPPMPPGVTISGGPGLAQYAGSHDFARAFTIEGGLLQVPVSWARTAYHAVHTFMAVGPDGVRRPVRFSWQPIDGVFPVPADQLATKAHDFLTPEMRARLAQSPARFTLKMAIGDPGDALDDPSTTWPVTRQTVSMGTLFIEQMASDRGIDVDRLSFNPMRLPPGIEASGDPILHARGEIYQLGCKERGGIGCPLHAGAMTATPAPQQAGTAPRDWELSQ</sequence>